<organism evidence="4 5">
    <name type="scientific">Amphibalanus amphitrite</name>
    <name type="common">Striped barnacle</name>
    <name type="synonym">Balanus amphitrite</name>
    <dbReference type="NCBI Taxonomy" id="1232801"/>
    <lineage>
        <taxon>Eukaryota</taxon>
        <taxon>Metazoa</taxon>
        <taxon>Ecdysozoa</taxon>
        <taxon>Arthropoda</taxon>
        <taxon>Crustacea</taxon>
        <taxon>Multicrustacea</taxon>
        <taxon>Cirripedia</taxon>
        <taxon>Thoracica</taxon>
        <taxon>Thoracicalcarea</taxon>
        <taxon>Balanomorpha</taxon>
        <taxon>Balanoidea</taxon>
        <taxon>Balanidae</taxon>
        <taxon>Amphibalaninae</taxon>
        <taxon>Amphibalanus</taxon>
    </lineage>
</organism>
<dbReference type="GO" id="GO:0003690">
    <property type="term" value="F:double-stranded DNA binding"/>
    <property type="evidence" value="ECO:0007669"/>
    <property type="project" value="InterPro"/>
</dbReference>
<dbReference type="PANTHER" id="PTHR22639">
    <property type="entry name" value="GAG-RELATED PROTEIN"/>
    <property type="match status" value="1"/>
</dbReference>
<dbReference type="GO" id="GO:0002218">
    <property type="term" value="P:activation of innate immune response"/>
    <property type="evidence" value="ECO:0007669"/>
    <property type="project" value="InterPro"/>
</dbReference>
<dbReference type="Proteomes" id="UP000440578">
    <property type="component" value="Unassembled WGS sequence"/>
</dbReference>
<evidence type="ECO:0000313" key="4">
    <source>
        <dbReference type="EMBL" id="KAF0308239.1"/>
    </source>
</evidence>
<accession>A0A6A4WSI3</accession>
<keyword evidence="1" id="KW-0862">Zinc</keyword>
<dbReference type="InterPro" id="IPR042509">
    <property type="entry name" value="ZCCHC3"/>
</dbReference>
<dbReference type="GO" id="GO:0008270">
    <property type="term" value="F:zinc ion binding"/>
    <property type="evidence" value="ECO:0007669"/>
    <property type="project" value="UniProtKB-KW"/>
</dbReference>
<dbReference type="InterPro" id="IPR036875">
    <property type="entry name" value="Znf_CCHC_sf"/>
</dbReference>
<reference evidence="4 5" key="1">
    <citation type="submission" date="2019-07" db="EMBL/GenBank/DDBJ databases">
        <title>Draft genome assembly of a fouling barnacle, Amphibalanus amphitrite (Darwin, 1854): The first reference genome for Thecostraca.</title>
        <authorList>
            <person name="Kim W."/>
        </authorList>
    </citation>
    <scope>NUCLEOTIDE SEQUENCE [LARGE SCALE GENOMIC DNA]</scope>
    <source>
        <strain evidence="4">SNU_AA5</strain>
        <tissue evidence="4">Soma without cirri and trophi</tissue>
    </source>
</reference>
<dbReference type="GO" id="GO:0003723">
    <property type="term" value="F:RNA binding"/>
    <property type="evidence" value="ECO:0007669"/>
    <property type="project" value="InterPro"/>
</dbReference>
<keyword evidence="5" id="KW-1185">Reference proteome</keyword>
<feature type="region of interest" description="Disordered" evidence="2">
    <location>
        <begin position="201"/>
        <end position="220"/>
    </location>
</feature>
<dbReference type="InterPro" id="IPR001878">
    <property type="entry name" value="Znf_CCHC"/>
</dbReference>
<feature type="domain" description="CCHC-type" evidence="3">
    <location>
        <begin position="43"/>
        <end position="58"/>
    </location>
</feature>
<dbReference type="Gene3D" id="4.10.60.10">
    <property type="entry name" value="Zinc finger, CCHC-type"/>
    <property type="match status" value="1"/>
</dbReference>
<proteinExistence type="predicted"/>
<dbReference type="SUPFAM" id="SSF57756">
    <property type="entry name" value="Retrovirus zinc finger-like domains"/>
    <property type="match status" value="1"/>
</dbReference>
<keyword evidence="1" id="KW-0479">Metal-binding</keyword>
<gene>
    <name evidence="4" type="primary">gag_11</name>
    <name evidence="4" type="ORF">FJT64_020523</name>
</gene>
<evidence type="ECO:0000259" key="3">
    <source>
        <dbReference type="PROSITE" id="PS50158"/>
    </source>
</evidence>
<dbReference type="PANTHER" id="PTHR22639:SF3">
    <property type="entry name" value="ZINC FINGER CCHC DOMAIN-CONTAINING PROTEIN 3"/>
    <property type="match status" value="1"/>
</dbReference>
<name>A0A6A4WSI3_AMPAM</name>
<dbReference type="EMBL" id="VIIS01000505">
    <property type="protein sequence ID" value="KAF0308239.1"/>
    <property type="molecule type" value="Genomic_DNA"/>
</dbReference>
<sequence length="220" mass="24075">MTKRGTVSTNNIILTFDSTDLPSEIRVGYVKVRVRPFVPAPMRCFRCQRFGHTKDNCRGRPTCSKCASQDHTDETCDSETPRCVNCGEGQTPHSAYDRSCPAYVKEKEIMTIKATRNLSFKEAREVYNQSHPKTSYAQKVRVTNSTDASQMSVAQLVQLLKRFGLTVVATAAATTAAARDACVEDTGRRLDIPVGAATDLRGSRAPRQAADAPELVTLGG</sequence>
<comment type="caution">
    <text evidence="4">The sequence shown here is derived from an EMBL/GenBank/DDBJ whole genome shotgun (WGS) entry which is preliminary data.</text>
</comment>
<protein>
    <submittedName>
        <fullName evidence="4">Nucleic-acid-binding protein from mobile element jockey</fullName>
    </submittedName>
</protein>
<dbReference type="PROSITE" id="PS50158">
    <property type="entry name" value="ZF_CCHC"/>
    <property type="match status" value="1"/>
</dbReference>
<dbReference type="OrthoDB" id="6429377at2759"/>
<evidence type="ECO:0000256" key="1">
    <source>
        <dbReference type="PROSITE-ProRule" id="PRU00047"/>
    </source>
</evidence>
<keyword evidence="1" id="KW-0863">Zinc-finger</keyword>
<evidence type="ECO:0000313" key="5">
    <source>
        <dbReference type="Proteomes" id="UP000440578"/>
    </source>
</evidence>
<dbReference type="AlphaFoldDB" id="A0A6A4WSI3"/>
<evidence type="ECO:0000256" key="2">
    <source>
        <dbReference type="SAM" id="MobiDB-lite"/>
    </source>
</evidence>